<evidence type="ECO:0000313" key="9">
    <source>
        <dbReference type="EMBL" id="HEN42683.1"/>
    </source>
</evidence>
<evidence type="ECO:0000256" key="5">
    <source>
        <dbReference type="ARBA" id="ARBA00025050"/>
    </source>
</evidence>
<comment type="subcellular location">
    <subcellularLocation>
        <location evidence="1 6">Cytoplasm</location>
    </subcellularLocation>
</comment>
<dbReference type="HAMAP" id="MF_00040">
    <property type="entry name" value="RRF"/>
    <property type="match status" value="1"/>
</dbReference>
<comment type="caution">
    <text evidence="9">The sequence shown here is derived from an EMBL/GenBank/DDBJ whole genome shotgun (WGS) entry which is preliminary data.</text>
</comment>
<dbReference type="CDD" id="cd00520">
    <property type="entry name" value="RRF"/>
    <property type="match status" value="1"/>
</dbReference>
<reference evidence="9" key="1">
    <citation type="journal article" date="2020" name="mSystems">
        <title>Genome- and Community-Level Interaction Insights into Carbon Utilization and Element Cycling Functions of Hydrothermarchaeota in Hydrothermal Sediment.</title>
        <authorList>
            <person name="Zhou Z."/>
            <person name="Liu Y."/>
            <person name="Xu W."/>
            <person name="Pan J."/>
            <person name="Luo Z.H."/>
            <person name="Li M."/>
        </authorList>
    </citation>
    <scope>NUCLEOTIDE SEQUENCE [LARGE SCALE GENOMIC DNA]</scope>
    <source>
        <strain evidence="9">SpSt-349</strain>
    </source>
</reference>
<dbReference type="GO" id="GO:0005829">
    <property type="term" value="C:cytosol"/>
    <property type="evidence" value="ECO:0007669"/>
    <property type="project" value="GOC"/>
</dbReference>
<organism evidence="9">
    <name type="scientific">Geobacter metallireducens</name>
    <dbReference type="NCBI Taxonomy" id="28232"/>
    <lineage>
        <taxon>Bacteria</taxon>
        <taxon>Pseudomonadati</taxon>
        <taxon>Thermodesulfobacteriota</taxon>
        <taxon>Desulfuromonadia</taxon>
        <taxon>Geobacterales</taxon>
        <taxon>Geobacteraceae</taxon>
        <taxon>Geobacter</taxon>
    </lineage>
</organism>
<dbReference type="InterPro" id="IPR002661">
    <property type="entry name" value="Ribosome_recyc_fac"/>
</dbReference>
<keyword evidence="4 6" id="KW-0648">Protein biosynthesis</keyword>
<evidence type="ECO:0000256" key="3">
    <source>
        <dbReference type="ARBA" id="ARBA00022490"/>
    </source>
</evidence>
<protein>
    <recommendedName>
        <fullName evidence="6">Ribosome-recycling factor</fullName>
        <shortName evidence="6">RRF</shortName>
    </recommendedName>
    <alternativeName>
        <fullName evidence="6">Ribosome-releasing factor</fullName>
    </alternativeName>
</protein>
<dbReference type="Pfam" id="PF01765">
    <property type="entry name" value="RRF"/>
    <property type="match status" value="1"/>
</dbReference>
<keyword evidence="3 6" id="KW-0963">Cytoplasm</keyword>
<feature type="domain" description="Ribosome recycling factor" evidence="8">
    <location>
        <begin position="20"/>
        <end position="183"/>
    </location>
</feature>
<comment type="similarity">
    <text evidence="2 6">Belongs to the RRF family.</text>
</comment>
<feature type="coiled-coil region" evidence="7">
    <location>
        <begin position="114"/>
        <end position="173"/>
    </location>
</feature>
<dbReference type="NCBIfam" id="TIGR00496">
    <property type="entry name" value="frr"/>
    <property type="match status" value="1"/>
</dbReference>
<dbReference type="Gene3D" id="1.10.132.20">
    <property type="entry name" value="Ribosome-recycling factor"/>
    <property type="match status" value="1"/>
</dbReference>
<comment type="function">
    <text evidence="5 6">Responsible for the release of ribosomes from messenger RNA at the termination of protein biosynthesis. May increase the efficiency of translation by recycling ribosomes from one round of translation to another.</text>
</comment>
<dbReference type="InterPro" id="IPR036191">
    <property type="entry name" value="RRF_sf"/>
</dbReference>
<dbReference type="AlphaFoldDB" id="A0A831U1Z1"/>
<dbReference type="FunFam" id="1.10.132.20:FF:000001">
    <property type="entry name" value="Ribosome-recycling factor"/>
    <property type="match status" value="1"/>
</dbReference>
<proteinExistence type="inferred from homology"/>
<accession>A0A831U1Z1</accession>
<name>A0A831U1Z1_GEOME</name>
<evidence type="ECO:0000256" key="6">
    <source>
        <dbReference type="HAMAP-Rule" id="MF_00040"/>
    </source>
</evidence>
<gene>
    <name evidence="6" type="primary">frr</name>
    <name evidence="9" type="ORF">ENQ87_09960</name>
</gene>
<sequence>MTKEVIADMKAHMEKSVDALRREYQKVRTGRATTGLLDDIKVDYYGNPSPLNQVATLTVPEPRTITIQPWEAKLIPVIEKAIMNANLGFTPANDGKTIRISLPPLTEERRKEIVKSLKKMAEDAKVAVRNIRRDGIDSLKKLEKDKKISEDELKRAEKDVQDVTNAAVAKIDEVFAHKEKEVLEV</sequence>
<dbReference type="GO" id="GO:0002184">
    <property type="term" value="P:cytoplasmic translational termination"/>
    <property type="evidence" value="ECO:0007669"/>
    <property type="project" value="TreeGrafter"/>
</dbReference>
<evidence type="ECO:0000256" key="7">
    <source>
        <dbReference type="SAM" id="Coils"/>
    </source>
</evidence>
<dbReference type="PANTHER" id="PTHR20982">
    <property type="entry name" value="RIBOSOME RECYCLING FACTOR"/>
    <property type="match status" value="1"/>
</dbReference>
<dbReference type="Gene3D" id="3.30.1360.40">
    <property type="match status" value="1"/>
</dbReference>
<dbReference type="EMBL" id="DSOV01000043">
    <property type="protein sequence ID" value="HEN42683.1"/>
    <property type="molecule type" value="Genomic_DNA"/>
</dbReference>
<dbReference type="GO" id="GO:0043023">
    <property type="term" value="F:ribosomal large subunit binding"/>
    <property type="evidence" value="ECO:0007669"/>
    <property type="project" value="TreeGrafter"/>
</dbReference>
<dbReference type="SUPFAM" id="SSF55194">
    <property type="entry name" value="Ribosome recycling factor, RRF"/>
    <property type="match status" value="1"/>
</dbReference>
<keyword evidence="7" id="KW-0175">Coiled coil</keyword>
<evidence type="ECO:0000256" key="2">
    <source>
        <dbReference type="ARBA" id="ARBA00005912"/>
    </source>
</evidence>
<dbReference type="FunFam" id="3.30.1360.40:FF:000001">
    <property type="entry name" value="Ribosome-recycling factor"/>
    <property type="match status" value="1"/>
</dbReference>
<evidence type="ECO:0000256" key="1">
    <source>
        <dbReference type="ARBA" id="ARBA00004496"/>
    </source>
</evidence>
<evidence type="ECO:0000259" key="8">
    <source>
        <dbReference type="Pfam" id="PF01765"/>
    </source>
</evidence>
<evidence type="ECO:0000256" key="4">
    <source>
        <dbReference type="ARBA" id="ARBA00022917"/>
    </source>
</evidence>
<dbReference type="PANTHER" id="PTHR20982:SF3">
    <property type="entry name" value="MITOCHONDRIAL RIBOSOME RECYCLING FACTOR PSEUDO 1"/>
    <property type="match status" value="1"/>
</dbReference>
<dbReference type="InterPro" id="IPR023584">
    <property type="entry name" value="Ribosome_recyc_fac_dom"/>
</dbReference>